<evidence type="ECO:0000313" key="6">
    <source>
        <dbReference type="Proteomes" id="UP000644507"/>
    </source>
</evidence>
<dbReference type="GO" id="GO:0043565">
    <property type="term" value="F:sequence-specific DNA binding"/>
    <property type="evidence" value="ECO:0007669"/>
    <property type="project" value="InterPro"/>
</dbReference>
<keyword evidence="6" id="KW-1185">Reference proteome</keyword>
<organism evidence="5 6">
    <name type="scientific">Roseibacillus persicicus</name>
    <dbReference type="NCBI Taxonomy" id="454148"/>
    <lineage>
        <taxon>Bacteria</taxon>
        <taxon>Pseudomonadati</taxon>
        <taxon>Verrucomicrobiota</taxon>
        <taxon>Verrucomicrobiia</taxon>
        <taxon>Verrucomicrobiales</taxon>
        <taxon>Verrucomicrobiaceae</taxon>
        <taxon>Roseibacillus</taxon>
    </lineage>
</organism>
<dbReference type="InterPro" id="IPR018060">
    <property type="entry name" value="HTH_AraC"/>
</dbReference>
<dbReference type="EMBL" id="BMXI01000007">
    <property type="protein sequence ID" value="GHC53135.1"/>
    <property type="molecule type" value="Genomic_DNA"/>
</dbReference>
<name>A0A918TLP6_9BACT</name>
<dbReference type="RefSeq" id="WP_189569751.1">
    <property type="nucleotide sequence ID" value="NZ_BMXI01000007.1"/>
</dbReference>
<reference evidence="5" key="1">
    <citation type="journal article" date="2014" name="Int. J. Syst. Evol. Microbiol.">
        <title>Complete genome sequence of Corynebacterium casei LMG S-19264T (=DSM 44701T), isolated from a smear-ripened cheese.</title>
        <authorList>
            <consortium name="US DOE Joint Genome Institute (JGI-PGF)"/>
            <person name="Walter F."/>
            <person name="Albersmeier A."/>
            <person name="Kalinowski J."/>
            <person name="Ruckert C."/>
        </authorList>
    </citation>
    <scope>NUCLEOTIDE SEQUENCE</scope>
    <source>
        <strain evidence="5">KCTC 12988</strain>
    </source>
</reference>
<reference evidence="5" key="2">
    <citation type="submission" date="2020-09" db="EMBL/GenBank/DDBJ databases">
        <authorList>
            <person name="Sun Q."/>
            <person name="Kim S."/>
        </authorList>
    </citation>
    <scope>NUCLEOTIDE SEQUENCE</scope>
    <source>
        <strain evidence="5">KCTC 12988</strain>
    </source>
</reference>
<dbReference type="InterPro" id="IPR009057">
    <property type="entry name" value="Homeodomain-like_sf"/>
</dbReference>
<dbReference type="PANTHER" id="PTHR46796">
    <property type="entry name" value="HTH-TYPE TRANSCRIPTIONAL ACTIVATOR RHAS-RELATED"/>
    <property type="match status" value="1"/>
</dbReference>
<feature type="domain" description="HTH araC/xylS-type" evidence="4">
    <location>
        <begin position="111"/>
        <end position="209"/>
    </location>
</feature>
<comment type="caution">
    <text evidence="5">The sequence shown here is derived from an EMBL/GenBank/DDBJ whole genome shotgun (WGS) entry which is preliminary data.</text>
</comment>
<dbReference type="PRINTS" id="PR00032">
    <property type="entry name" value="HTHARAC"/>
</dbReference>
<dbReference type="Pfam" id="PF12833">
    <property type="entry name" value="HTH_18"/>
    <property type="match status" value="1"/>
</dbReference>
<dbReference type="Gene3D" id="1.10.10.60">
    <property type="entry name" value="Homeodomain-like"/>
    <property type="match status" value="2"/>
</dbReference>
<dbReference type="InterPro" id="IPR018062">
    <property type="entry name" value="HTH_AraC-typ_CS"/>
</dbReference>
<evidence type="ECO:0000256" key="1">
    <source>
        <dbReference type="ARBA" id="ARBA00023015"/>
    </source>
</evidence>
<keyword evidence="2" id="KW-0238">DNA-binding</keyword>
<dbReference type="SUPFAM" id="SSF46689">
    <property type="entry name" value="Homeodomain-like"/>
    <property type="match status" value="2"/>
</dbReference>
<keyword evidence="1" id="KW-0805">Transcription regulation</keyword>
<dbReference type="GO" id="GO:0003700">
    <property type="term" value="F:DNA-binding transcription factor activity"/>
    <property type="evidence" value="ECO:0007669"/>
    <property type="project" value="InterPro"/>
</dbReference>
<dbReference type="PROSITE" id="PS01124">
    <property type="entry name" value="HTH_ARAC_FAMILY_2"/>
    <property type="match status" value="1"/>
</dbReference>
<protein>
    <recommendedName>
        <fullName evidence="4">HTH araC/xylS-type domain-containing protein</fullName>
    </recommendedName>
</protein>
<dbReference type="InterPro" id="IPR050204">
    <property type="entry name" value="AraC_XylS_family_regulators"/>
</dbReference>
<dbReference type="InterPro" id="IPR020449">
    <property type="entry name" value="Tscrpt_reg_AraC-type_HTH"/>
</dbReference>
<dbReference type="Proteomes" id="UP000644507">
    <property type="component" value="Unassembled WGS sequence"/>
</dbReference>
<evidence type="ECO:0000256" key="3">
    <source>
        <dbReference type="ARBA" id="ARBA00023163"/>
    </source>
</evidence>
<dbReference type="AlphaFoldDB" id="A0A918TLP6"/>
<accession>A0A918TLP6</accession>
<keyword evidence="3" id="KW-0804">Transcription</keyword>
<evidence type="ECO:0000259" key="4">
    <source>
        <dbReference type="PROSITE" id="PS01124"/>
    </source>
</evidence>
<dbReference type="SMART" id="SM00342">
    <property type="entry name" value="HTH_ARAC"/>
    <property type="match status" value="1"/>
</dbReference>
<sequence length="221" mass="23818">MKKDSTHTLLLEKVSSSSLFQTYAGAFQDASGLKLGLVVSSDSAAIEAAALKVPVSLGRQTLLMLVAGQAGEETAKEELCLGLLEAFAMQLGDEINRILLADSGNEPAVVKGAKGHIRSNLASKFCLDDLAAGLQVCPFHLCRVFKERTGLTMTEYGNRLRVERARRLLSDPGAAVSEVADEVGFSSLSQFNRTFLKYAGESPSEYRARLDELEHCILHAA</sequence>
<proteinExistence type="predicted"/>
<evidence type="ECO:0000313" key="5">
    <source>
        <dbReference type="EMBL" id="GHC53135.1"/>
    </source>
</evidence>
<dbReference type="PANTHER" id="PTHR46796:SF6">
    <property type="entry name" value="ARAC SUBFAMILY"/>
    <property type="match status" value="1"/>
</dbReference>
<dbReference type="PROSITE" id="PS00041">
    <property type="entry name" value="HTH_ARAC_FAMILY_1"/>
    <property type="match status" value="1"/>
</dbReference>
<evidence type="ECO:0000256" key="2">
    <source>
        <dbReference type="ARBA" id="ARBA00023125"/>
    </source>
</evidence>
<gene>
    <name evidence="5" type="ORF">GCM10007100_19470</name>
</gene>